<evidence type="ECO:0000259" key="2">
    <source>
        <dbReference type="Pfam" id="PF20149"/>
    </source>
</evidence>
<dbReference type="Pfam" id="PF20149">
    <property type="entry name" value="DUF6532"/>
    <property type="match status" value="1"/>
</dbReference>
<keyword evidence="4" id="KW-1185">Reference proteome</keyword>
<reference evidence="3 4" key="1">
    <citation type="journal article" date="2015" name="Biotechnol. Biofuels">
        <title>Enhanced degradation of softwood versus hardwood by the white-rot fungus Pycnoporus coccineus.</title>
        <authorList>
            <person name="Couturier M."/>
            <person name="Navarro D."/>
            <person name="Chevret D."/>
            <person name="Henrissat B."/>
            <person name="Piumi F."/>
            <person name="Ruiz-Duenas F.J."/>
            <person name="Martinez A.T."/>
            <person name="Grigoriev I.V."/>
            <person name="Riley R."/>
            <person name="Lipzen A."/>
            <person name="Berrin J.G."/>
            <person name="Master E.R."/>
            <person name="Rosso M.N."/>
        </authorList>
    </citation>
    <scope>NUCLEOTIDE SEQUENCE [LARGE SCALE GENOMIC DNA]</scope>
    <source>
        <strain evidence="3 4">BRFM310</strain>
    </source>
</reference>
<dbReference type="EMBL" id="KZ084102">
    <property type="protein sequence ID" value="OSD02991.1"/>
    <property type="molecule type" value="Genomic_DNA"/>
</dbReference>
<name>A0A1Y2IRZ6_TRAC3</name>
<evidence type="ECO:0000256" key="1">
    <source>
        <dbReference type="SAM" id="MobiDB-lite"/>
    </source>
</evidence>
<feature type="region of interest" description="Disordered" evidence="1">
    <location>
        <begin position="1"/>
        <end position="67"/>
    </location>
</feature>
<feature type="compositionally biased region" description="Acidic residues" evidence="1">
    <location>
        <begin position="56"/>
        <end position="66"/>
    </location>
</feature>
<evidence type="ECO:0000313" key="3">
    <source>
        <dbReference type="EMBL" id="OSD02991.1"/>
    </source>
</evidence>
<dbReference type="AlphaFoldDB" id="A0A1Y2IRZ6"/>
<protein>
    <recommendedName>
        <fullName evidence="2">DUF6532 domain-containing protein</fullName>
    </recommendedName>
</protein>
<proteinExistence type="predicted"/>
<dbReference type="InterPro" id="IPR045341">
    <property type="entry name" value="DUF6532"/>
</dbReference>
<accession>A0A1Y2IRZ6</accession>
<organism evidence="3 4">
    <name type="scientific">Trametes coccinea (strain BRFM310)</name>
    <name type="common">Pycnoporus coccineus</name>
    <dbReference type="NCBI Taxonomy" id="1353009"/>
    <lineage>
        <taxon>Eukaryota</taxon>
        <taxon>Fungi</taxon>
        <taxon>Dikarya</taxon>
        <taxon>Basidiomycota</taxon>
        <taxon>Agaricomycotina</taxon>
        <taxon>Agaricomycetes</taxon>
        <taxon>Polyporales</taxon>
        <taxon>Polyporaceae</taxon>
        <taxon>Trametes</taxon>
    </lineage>
</organism>
<dbReference type="STRING" id="1353009.A0A1Y2IRZ6"/>
<sequence>MPPKSSNAKTHQDATESISSKAAEELPKAATRKHVPTRKQAEIDDQGSPAKRTDDDGPESEEEDEVVIAQKRHKSAFESQGIYEAPALAKSHLREHHLGGQFMRADQRAGAVEQGQSKQLLSIMVPYAHGPSLVVTKFLRTISASLSVVFLSAHDNPYPSPSTAVVWAARVWADVSQSSPTKYRLCSRIEKLITGRSLHARGALRDCVRPLIASMYSFVSDGTARAKQQNMVKYAYLLDQDAAAPEPQFHYADLEKRQGFAHNSVILATIKEHWFSSIHASGIKYSEQFSPIRKVTLTLLFTTVGYCLDLWATGLWDKSLTFANKVYHEKYKQHLRHIQDWGDLDRASTHVIQQRLYDRARRASGVPPEAQPPLGLLEASHDHLRSELAALVAGGASEEADG</sequence>
<dbReference type="Proteomes" id="UP000193067">
    <property type="component" value="Unassembled WGS sequence"/>
</dbReference>
<evidence type="ECO:0000313" key="4">
    <source>
        <dbReference type="Proteomes" id="UP000193067"/>
    </source>
</evidence>
<feature type="compositionally biased region" description="Polar residues" evidence="1">
    <location>
        <begin position="1"/>
        <end position="20"/>
    </location>
</feature>
<gene>
    <name evidence="3" type="ORF">PYCCODRAFT_1467299</name>
</gene>
<feature type="domain" description="DUF6532" evidence="2">
    <location>
        <begin position="153"/>
        <end position="341"/>
    </location>
</feature>
<dbReference type="OrthoDB" id="2751838at2759"/>